<dbReference type="InterPro" id="IPR019195">
    <property type="entry name" value="ABC_ATPase_put"/>
</dbReference>
<feature type="domain" description="MRB1590-like C-terminal" evidence="3">
    <location>
        <begin position="491"/>
        <end position="593"/>
    </location>
</feature>
<dbReference type="EMBL" id="JBHTIU010000103">
    <property type="protein sequence ID" value="MFD0872214.1"/>
    <property type="molecule type" value="Genomic_DNA"/>
</dbReference>
<dbReference type="InterPro" id="IPR049069">
    <property type="entry name" value="MRB1590-like_C"/>
</dbReference>
<dbReference type="PANTHER" id="PTHR38149:SF1">
    <property type="entry name" value="ATPASE"/>
    <property type="match status" value="1"/>
</dbReference>
<keyword evidence="5" id="KW-1185">Reference proteome</keyword>
<feature type="domain" description="ATPase of the ABC class C-terminal" evidence="1">
    <location>
        <begin position="194"/>
        <end position="470"/>
    </location>
</feature>
<evidence type="ECO:0000259" key="1">
    <source>
        <dbReference type="Pfam" id="PF09818"/>
    </source>
</evidence>
<dbReference type="PANTHER" id="PTHR38149">
    <property type="entry name" value="ATPASE"/>
    <property type="match status" value="1"/>
</dbReference>
<proteinExistence type="predicted"/>
<name>A0ABW3DI50_9BACL</name>
<reference evidence="5" key="1">
    <citation type="journal article" date="2019" name="Int. J. Syst. Evol. Microbiol.">
        <title>The Global Catalogue of Microorganisms (GCM) 10K type strain sequencing project: providing services to taxonomists for standard genome sequencing and annotation.</title>
        <authorList>
            <consortium name="The Broad Institute Genomics Platform"/>
            <consortium name="The Broad Institute Genome Sequencing Center for Infectious Disease"/>
            <person name="Wu L."/>
            <person name="Ma J."/>
        </authorList>
    </citation>
    <scope>NUCLEOTIDE SEQUENCE [LARGE SCALE GENOMIC DNA]</scope>
    <source>
        <strain evidence="5">CCUG 57263</strain>
    </source>
</reference>
<evidence type="ECO:0000259" key="3">
    <source>
        <dbReference type="Pfam" id="PF21117"/>
    </source>
</evidence>
<organism evidence="4 5">
    <name type="scientific">Paenibacillus residui</name>
    <dbReference type="NCBI Taxonomy" id="629724"/>
    <lineage>
        <taxon>Bacteria</taxon>
        <taxon>Bacillati</taxon>
        <taxon>Bacillota</taxon>
        <taxon>Bacilli</taxon>
        <taxon>Bacillales</taxon>
        <taxon>Paenibacillaceae</taxon>
        <taxon>Paenibacillus</taxon>
    </lineage>
</organism>
<protein>
    <submittedName>
        <fullName evidence="4">ABC-ATPase domain-containing protein</fullName>
    </submittedName>
</protein>
<dbReference type="SUPFAM" id="SSF52540">
    <property type="entry name" value="P-loop containing nucleoside triphosphate hydrolases"/>
    <property type="match status" value="1"/>
</dbReference>
<accession>A0ABW3DI50</accession>
<dbReference type="InterPro" id="IPR027417">
    <property type="entry name" value="P-loop_NTPase"/>
</dbReference>
<evidence type="ECO:0000313" key="5">
    <source>
        <dbReference type="Proteomes" id="UP001597120"/>
    </source>
</evidence>
<dbReference type="RefSeq" id="WP_379291508.1">
    <property type="nucleotide sequence ID" value="NZ_JBHTIU010000103.1"/>
</dbReference>
<dbReference type="Pfam" id="PF09818">
    <property type="entry name" value="ABC_ATPase"/>
    <property type="match status" value="1"/>
</dbReference>
<dbReference type="Pfam" id="PF20446">
    <property type="entry name" value="ABC_N"/>
    <property type="match status" value="1"/>
</dbReference>
<dbReference type="InterPro" id="IPR046834">
    <property type="entry name" value="ABC_ATPase_C"/>
</dbReference>
<comment type="caution">
    <text evidence="4">The sequence shown here is derived from an EMBL/GenBank/DDBJ whole genome shotgun (WGS) entry which is preliminary data.</text>
</comment>
<gene>
    <name evidence="4" type="ORF">ACFQ03_24135</name>
</gene>
<feature type="domain" description="ATPase of the ABC class N-terminal" evidence="2">
    <location>
        <begin position="26"/>
        <end position="187"/>
    </location>
</feature>
<dbReference type="Proteomes" id="UP001597120">
    <property type="component" value="Unassembled WGS sequence"/>
</dbReference>
<sequence length="593" mass="65838">MSRYRKNTVESYMDNLPERMLNLKVERLERKLQAIDGKGYKAYKEIQGSYDGKGFTLHIDYVQGDPFASPSRIRVVVNPLSKPFKAEWLEAAWRRTALEDFLAREVGQAIRTKQPAAKRDGGTGSSGLIWIDAPGQEVLMRTAVVARLEQVEVRLSVGLPAAGRRILGKQAAGLLCRVVPDIVLQAMSGFSWEVLQEHLRTADRQQAIREYLKRERCVAFVANGAILPRESGVSNRPLSRGNVVPFQAPPSMERSIPLPDGTTITGMAVPEGVTLIVGGGYHGKSTLLQAIERGVYNHLPGDGREYVITDESACKIRAEDGRRVEKVDITPFISNLPFGKDTNRFTTEDASGSTSQAANIMEALEMKTRCLLIDEDTSATNFLVRDARMQRLVGKEKEPITPFIDRVRELYDRHGVSTIIVLGGSGDYFDAADRVIMMDEYSPRDVTEEALAIARELDSRRQMERGEGFTAPTERYPLPDSFDAAAGKKEKISAKGLSAILIGRSQVDLSNVEQLADPSQTRAIADMLRILFRRSFSKGEGLREAIDRLYEQVAGEGLDVISPFRGQHPGDLALPRKHELAAAVNRMRTLRVK</sequence>
<evidence type="ECO:0000259" key="2">
    <source>
        <dbReference type="Pfam" id="PF20446"/>
    </source>
</evidence>
<dbReference type="InterPro" id="IPR046833">
    <property type="entry name" value="ABC_N"/>
</dbReference>
<dbReference type="Pfam" id="PF21117">
    <property type="entry name" value="MRB1590_C"/>
    <property type="match status" value="1"/>
</dbReference>
<evidence type="ECO:0000313" key="4">
    <source>
        <dbReference type="EMBL" id="MFD0872214.1"/>
    </source>
</evidence>